<accession>Q2SGA2</accession>
<keyword evidence="1" id="KW-1133">Transmembrane helix</keyword>
<keyword evidence="1" id="KW-0472">Membrane</keyword>
<dbReference type="EMBL" id="CP000155">
    <property type="protein sequence ID" value="ABC30322.1"/>
    <property type="molecule type" value="Genomic_DNA"/>
</dbReference>
<evidence type="ECO:0000256" key="1">
    <source>
        <dbReference type="SAM" id="Phobius"/>
    </source>
</evidence>
<dbReference type="KEGG" id="hch:HCH_03580"/>
<organism evidence="2 3">
    <name type="scientific">Hahella chejuensis (strain KCTC 2396)</name>
    <dbReference type="NCBI Taxonomy" id="349521"/>
    <lineage>
        <taxon>Bacteria</taxon>
        <taxon>Pseudomonadati</taxon>
        <taxon>Pseudomonadota</taxon>
        <taxon>Gammaproteobacteria</taxon>
        <taxon>Oceanospirillales</taxon>
        <taxon>Hahellaceae</taxon>
        <taxon>Hahella</taxon>
    </lineage>
</organism>
<dbReference type="RefSeq" id="WP_011397390.1">
    <property type="nucleotide sequence ID" value="NC_007645.1"/>
</dbReference>
<name>Q2SGA2_HAHCH</name>
<dbReference type="HOGENOM" id="CLU_1684103_0_0_6"/>
<reference evidence="2 3" key="1">
    <citation type="journal article" date="2005" name="Nucleic Acids Res.">
        <title>Genomic blueprint of Hahella chejuensis, a marine microbe producing an algicidal agent.</title>
        <authorList>
            <person name="Jeong H."/>
            <person name="Yim J.H."/>
            <person name="Lee C."/>
            <person name="Choi S.-H."/>
            <person name="Park Y.K."/>
            <person name="Yoon S.H."/>
            <person name="Hur C.-G."/>
            <person name="Kang H.-Y."/>
            <person name="Kim D."/>
            <person name="Lee H.H."/>
            <person name="Park K.H."/>
            <person name="Park S.-H."/>
            <person name="Park H.-S."/>
            <person name="Lee H.K."/>
            <person name="Oh T.K."/>
            <person name="Kim J.F."/>
        </authorList>
    </citation>
    <scope>NUCLEOTIDE SEQUENCE [LARGE SCALE GENOMIC DNA]</scope>
    <source>
        <strain evidence="2 3">KCTC 2396</strain>
    </source>
</reference>
<evidence type="ECO:0000313" key="2">
    <source>
        <dbReference type="EMBL" id="ABC30322.1"/>
    </source>
</evidence>
<feature type="transmembrane region" description="Helical" evidence="1">
    <location>
        <begin position="103"/>
        <end position="125"/>
    </location>
</feature>
<dbReference type="Proteomes" id="UP000000238">
    <property type="component" value="Chromosome"/>
</dbReference>
<dbReference type="OrthoDB" id="9759690at2"/>
<keyword evidence="3" id="KW-1185">Reference proteome</keyword>
<sequence>MAVFLLPLSLFFANAKYTVAIFYFYLLLIVFHEIGHAVVAKFLGLNVLELRIGIIHGSCTCNGFNSENDRRKYFMAWGGVLFQFILFVLSSILMAVGLNKANWLLFAFCWFMVTVNVKLIILNLLPVWKFDGVLAWKVFNKPGKKRKKKNPFKVVK</sequence>
<dbReference type="eggNOG" id="COG1994">
    <property type="taxonomic scope" value="Bacteria"/>
</dbReference>
<dbReference type="PANTHER" id="PTHR35864">
    <property type="entry name" value="ZINC METALLOPROTEASE MJ0611-RELATED"/>
    <property type="match status" value="1"/>
</dbReference>
<keyword evidence="1" id="KW-0812">Transmembrane</keyword>
<proteinExistence type="predicted"/>
<dbReference type="AlphaFoldDB" id="Q2SGA2"/>
<gene>
    <name evidence="2" type="ordered locus">HCH_03580</name>
</gene>
<dbReference type="InterPro" id="IPR052348">
    <property type="entry name" value="Metallopeptidase_M50B"/>
</dbReference>
<dbReference type="PANTHER" id="PTHR35864:SF1">
    <property type="entry name" value="ZINC METALLOPROTEASE YWHC-RELATED"/>
    <property type="match status" value="1"/>
</dbReference>
<protein>
    <submittedName>
        <fullName evidence="2">Probable zinc metallopeptidase</fullName>
    </submittedName>
</protein>
<evidence type="ECO:0000313" key="3">
    <source>
        <dbReference type="Proteomes" id="UP000000238"/>
    </source>
</evidence>
<feature type="transmembrane region" description="Helical" evidence="1">
    <location>
        <begin position="74"/>
        <end position="97"/>
    </location>
</feature>